<dbReference type="HAMAP" id="MF_02088">
    <property type="entry name" value="Q_prec_transport"/>
    <property type="match status" value="1"/>
</dbReference>
<dbReference type="Pfam" id="PF02592">
    <property type="entry name" value="Vut_1"/>
    <property type="match status" value="1"/>
</dbReference>
<dbReference type="EMBL" id="LSDD01000146">
    <property type="protein sequence ID" value="KXB61035.1"/>
    <property type="molecule type" value="Genomic_DNA"/>
</dbReference>
<keyword evidence="1" id="KW-1003">Cell membrane</keyword>
<feature type="transmembrane region" description="Helical" evidence="1">
    <location>
        <begin position="96"/>
        <end position="115"/>
    </location>
</feature>
<dbReference type="InterPro" id="IPR003744">
    <property type="entry name" value="YhhQ"/>
</dbReference>
<feature type="transmembrane region" description="Helical" evidence="1">
    <location>
        <begin position="62"/>
        <end position="84"/>
    </location>
</feature>
<dbReference type="AlphaFoldDB" id="A0A134A021"/>
<feature type="transmembrane region" description="Helical" evidence="1">
    <location>
        <begin position="15"/>
        <end position="32"/>
    </location>
</feature>
<reference evidence="3" key="1">
    <citation type="submission" date="2016-01" db="EMBL/GenBank/DDBJ databases">
        <authorList>
            <person name="Mitreva M."/>
            <person name="Pepin K.H."/>
            <person name="Mihindukulasuriya K.A."/>
            <person name="Fulton R."/>
            <person name="Fronick C."/>
            <person name="O'Laughlin M."/>
            <person name="Miner T."/>
            <person name="Herter B."/>
            <person name="Rosa B.A."/>
            <person name="Cordes M."/>
            <person name="Tomlinson C."/>
            <person name="Wollam A."/>
            <person name="Palsikar V.B."/>
            <person name="Mardis E.R."/>
            <person name="Wilson R.K."/>
        </authorList>
    </citation>
    <scope>NUCLEOTIDE SEQUENCE [LARGE SCALE GENOMIC DNA]</scope>
    <source>
        <strain evidence="3">KA00185</strain>
    </source>
</reference>
<evidence type="ECO:0000256" key="1">
    <source>
        <dbReference type="HAMAP-Rule" id="MF_02088"/>
    </source>
</evidence>
<dbReference type="PANTHER" id="PTHR34300:SF2">
    <property type="entry name" value="QUEUOSINE PRECURSOR TRANSPORTER-RELATED"/>
    <property type="match status" value="1"/>
</dbReference>
<dbReference type="RefSeq" id="WP_060918456.1">
    <property type="nucleotide sequence ID" value="NZ_KQ960108.1"/>
</dbReference>
<keyword evidence="1" id="KW-0812">Transmembrane</keyword>
<comment type="similarity">
    <text evidence="1">Belongs to the vitamin uptake transporter (VUT/ECF) (TC 2.A.88) family. Q precursor transporter subfamily.</text>
</comment>
<organism evidence="2 3">
    <name type="scientific">Leptotrichia wadei</name>
    <dbReference type="NCBI Taxonomy" id="157687"/>
    <lineage>
        <taxon>Bacteria</taxon>
        <taxon>Fusobacteriati</taxon>
        <taxon>Fusobacteriota</taxon>
        <taxon>Fusobacteriia</taxon>
        <taxon>Fusobacteriales</taxon>
        <taxon>Leptotrichiaceae</taxon>
        <taxon>Leptotrichia</taxon>
    </lineage>
</organism>
<evidence type="ECO:0000313" key="3">
    <source>
        <dbReference type="Proteomes" id="UP000070483"/>
    </source>
</evidence>
<feature type="transmembrane region" description="Helical" evidence="1">
    <location>
        <begin position="205"/>
        <end position="229"/>
    </location>
</feature>
<accession>A0A134A021</accession>
<comment type="function">
    <text evidence="1">Involved in the import of queuosine (Q) precursors, required for Q precursor salvage.</text>
</comment>
<gene>
    <name evidence="2" type="ORF">HMPREF3180_01904</name>
</gene>
<dbReference type="GO" id="GO:0005886">
    <property type="term" value="C:plasma membrane"/>
    <property type="evidence" value="ECO:0007669"/>
    <property type="project" value="UniProtKB-SubCell"/>
</dbReference>
<sequence>MLNFLNHLQFGVNELLWLGYLILNFSAVALAYRFWGKGGLLSVVPLSIVLANIQVGKMMTLFGFNGITMGNIAYGGIYLASDILTENEGKHYSRKVVSLGFAAMLFTTFIMQIVLKVKVSPDDTMQGALSAVFGFMPRLAISSVCGFAVSQSFDIWSYQFIRKFRPSYRDIWIRNNASTMISQILDNIVFSFLAFTGVYPFKTVIGIIFSTYLLKIVISLLDTPFVYIATLWKKQGKISD</sequence>
<dbReference type="GO" id="GO:0022857">
    <property type="term" value="F:transmembrane transporter activity"/>
    <property type="evidence" value="ECO:0007669"/>
    <property type="project" value="UniProtKB-UniRule"/>
</dbReference>
<dbReference type="PANTHER" id="PTHR34300">
    <property type="entry name" value="QUEUOSINE PRECURSOR TRANSPORTER-RELATED"/>
    <property type="match status" value="1"/>
</dbReference>
<name>A0A134A021_9FUSO</name>
<comment type="subcellular location">
    <subcellularLocation>
        <location evidence="1">Cell membrane</location>
        <topology evidence="1">Multi-pass membrane protein</topology>
    </subcellularLocation>
</comment>
<comment type="caution">
    <text evidence="2">The sequence shown here is derived from an EMBL/GenBank/DDBJ whole genome shotgun (WGS) entry which is preliminary data.</text>
</comment>
<keyword evidence="1" id="KW-1133">Transmembrane helix</keyword>
<proteinExistence type="inferred from homology"/>
<keyword evidence="3" id="KW-1185">Reference proteome</keyword>
<dbReference type="Proteomes" id="UP000070483">
    <property type="component" value="Unassembled WGS sequence"/>
</dbReference>
<feature type="transmembrane region" description="Helical" evidence="1">
    <location>
        <begin position="135"/>
        <end position="156"/>
    </location>
</feature>
<keyword evidence="1" id="KW-0813">Transport</keyword>
<dbReference type="PATRIC" id="fig|157687.3.peg.1901"/>
<protein>
    <recommendedName>
        <fullName evidence="1">Probable queuosine precursor transporter</fullName>
        <shortName evidence="1">Q precursor transporter</shortName>
    </recommendedName>
</protein>
<feature type="transmembrane region" description="Helical" evidence="1">
    <location>
        <begin position="177"/>
        <end position="199"/>
    </location>
</feature>
<dbReference type="OrthoDB" id="9805479at2"/>
<dbReference type="STRING" id="157687.HMPREF3180_01904"/>
<keyword evidence="1" id="KW-0472">Membrane</keyword>
<dbReference type="NCBIfam" id="TIGR00697">
    <property type="entry name" value="queuosine precursor transporter"/>
    <property type="match status" value="1"/>
</dbReference>
<evidence type="ECO:0000313" key="2">
    <source>
        <dbReference type="EMBL" id="KXB61035.1"/>
    </source>
</evidence>
<feature type="transmembrane region" description="Helical" evidence="1">
    <location>
        <begin position="39"/>
        <end position="56"/>
    </location>
</feature>